<dbReference type="GO" id="GO:0004360">
    <property type="term" value="F:glutamine-fructose-6-phosphate transaminase (isomerizing) activity"/>
    <property type="evidence" value="ECO:0007669"/>
    <property type="project" value="UniProtKB-EC"/>
</dbReference>
<dbReference type="Gene3D" id="3.40.50.10490">
    <property type="entry name" value="Glucose-6-phosphate isomerase like protein, domain 1"/>
    <property type="match status" value="2"/>
</dbReference>
<dbReference type="eggNOG" id="COG0449">
    <property type="taxonomic scope" value="Bacteria"/>
</dbReference>
<dbReference type="EMBL" id="HF951689">
    <property type="protein sequence ID" value="CCW35629.1"/>
    <property type="molecule type" value="Genomic_DNA"/>
</dbReference>
<dbReference type="PANTHER" id="PTHR10937">
    <property type="entry name" value="GLUCOSAMINE--FRUCTOSE-6-PHOSPHATE AMINOTRANSFERASE, ISOMERIZING"/>
    <property type="match status" value="1"/>
</dbReference>
<evidence type="ECO:0000259" key="2">
    <source>
        <dbReference type="PROSITE" id="PS51464"/>
    </source>
</evidence>
<organism evidence="3 4">
    <name type="scientific">Chthonomonas calidirosea (strain DSM 23976 / ICMP 18418 / T49)</name>
    <dbReference type="NCBI Taxonomy" id="1303518"/>
    <lineage>
        <taxon>Bacteria</taxon>
        <taxon>Bacillati</taxon>
        <taxon>Armatimonadota</taxon>
        <taxon>Chthonomonadia</taxon>
        <taxon>Chthonomonadales</taxon>
        <taxon>Chthonomonadaceae</taxon>
        <taxon>Chthonomonas</taxon>
    </lineage>
</organism>
<evidence type="ECO:0000256" key="1">
    <source>
        <dbReference type="ARBA" id="ARBA00022737"/>
    </source>
</evidence>
<dbReference type="PATRIC" id="fig|1303518.3.peg.1876"/>
<dbReference type="Pfam" id="PF01380">
    <property type="entry name" value="SIS"/>
    <property type="match status" value="2"/>
</dbReference>
<dbReference type="AlphaFoldDB" id="S0EV51"/>
<feature type="domain" description="SIS" evidence="2">
    <location>
        <begin position="29"/>
        <end position="177"/>
    </location>
</feature>
<dbReference type="RefSeq" id="WP_016483156.1">
    <property type="nucleotide sequence ID" value="NC_021487.1"/>
</dbReference>
<dbReference type="InterPro" id="IPR046348">
    <property type="entry name" value="SIS_dom_sf"/>
</dbReference>
<dbReference type="InterPro" id="IPR035466">
    <property type="entry name" value="GlmS/AgaS_SIS"/>
</dbReference>
<keyword evidence="3" id="KW-0032">Aminotransferase</keyword>
<dbReference type="CDD" id="cd05009">
    <property type="entry name" value="SIS_GlmS_GlmD_2"/>
    <property type="match status" value="1"/>
</dbReference>
<evidence type="ECO:0000313" key="3">
    <source>
        <dbReference type="EMBL" id="CCW35629.1"/>
    </source>
</evidence>
<dbReference type="SUPFAM" id="SSF53697">
    <property type="entry name" value="SIS domain"/>
    <property type="match status" value="1"/>
</dbReference>
<keyword evidence="3" id="KW-0808">Transferase</keyword>
<dbReference type="InterPro" id="IPR001347">
    <property type="entry name" value="SIS_dom"/>
</dbReference>
<reference evidence="4" key="1">
    <citation type="submission" date="2013-03" db="EMBL/GenBank/DDBJ databases">
        <title>Genome sequence of Chthonomonas calidirosea, the first sequenced genome from the Armatimonadetes phylum (formally candidate division OP10).</title>
        <authorList>
            <person name="Lee K.C.Y."/>
            <person name="Morgan X.C."/>
            <person name="Dunfield P.F."/>
            <person name="Tamas I."/>
            <person name="Houghton K.M."/>
            <person name="Vyssotski M."/>
            <person name="Ryan J.L.J."/>
            <person name="Lagutin K."/>
            <person name="McDonald I.R."/>
            <person name="Stott M.B."/>
        </authorList>
    </citation>
    <scope>NUCLEOTIDE SEQUENCE [LARGE SCALE GENOMIC DNA]</scope>
    <source>
        <strain evidence="4">DSM 23976 / ICMP 18418 / T49</strain>
    </source>
</reference>
<dbReference type="OrthoDB" id="9782098at2"/>
<dbReference type="InterPro" id="IPR035490">
    <property type="entry name" value="GlmS/FrlB_SIS"/>
</dbReference>
<accession>S0EV51</accession>
<feature type="domain" description="SIS" evidence="2">
    <location>
        <begin position="195"/>
        <end position="335"/>
    </location>
</feature>
<dbReference type="KEGG" id="ccz:CCALI_01817"/>
<keyword evidence="4" id="KW-1185">Reference proteome</keyword>
<proteinExistence type="predicted"/>
<name>S0EV51_CHTCT</name>
<dbReference type="HOGENOM" id="CLU_012520_2_1_0"/>
<dbReference type="CDD" id="cd05008">
    <property type="entry name" value="SIS_GlmS_GlmD_1"/>
    <property type="match status" value="1"/>
</dbReference>
<sequence length="345" mass="37949">MVFMLEEIYEQPEAVATAVQQGDAAIRKLVKELKQQDVRYVVIAARGTSDNAATYAKYLIEIVCGIPVALAAPSVFTLYEAKLRLERCLVLGISQSGQAEDVVQTLASARAGGALTACITNVADSPLANQSEYVLLCHAGVERAVAATKTYTTTLALIALLAGHWAEETSLLNELREIPKHMHQVLPLDSQIEAAVERYRYIQECAVLARGINQATALEAALKMTETSYLVAKPYSGADFLHGPIAMIHEGFPTFLYAPDGRAYPFMWELARKLQERAAEMIIFARSPELLEFARCPIRIPIDIDERLSPLLYIVAGQLWACRLALARGYNPDSPRGLNKVTVTR</sequence>
<dbReference type="Proteomes" id="UP000014227">
    <property type="component" value="Chromosome I"/>
</dbReference>
<protein>
    <submittedName>
        <fullName evidence="3">Glutamine--fructose-6-phosphate transaminase</fullName>
        <ecNumber evidence="3">2.6.1.16</ecNumber>
    </submittedName>
</protein>
<keyword evidence="1" id="KW-0677">Repeat</keyword>
<dbReference type="STRING" id="454171.CP488_02275"/>
<dbReference type="InParanoid" id="S0EV51"/>
<dbReference type="EC" id="2.6.1.16" evidence="3"/>
<evidence type="ECO:0000313" key="4">
    <source>
        <dbReference type="Proteomes" id="UP000014227"/>
    </source>
</evidence>
<dbReference type="GO" id="GO:0097367">
    <property type="term" value="F:carbohydrate derivative binding"/>
    <property type="evidence" value="ECO:0007669"/>
    <property type="project" value="InterPro"/>
</dbReference>
<dbReference type="GO" id="GO:1901135">
    <property type="term" value="P:carbohydrate derivative metabolic process"/>
    <property type="evidence" value="ECO:0007669"/>
    <property type="project" value="InterPro"/>
</dbReference>
<dbReference type="PANTHER" id="PTHR10937:SF8">
    <property type="entry name" value="AMINOTRANSFERASE-RELATED"/>
    <property type="match status" value="1"/>
</dbReference>
<dbReference type="PROSITE" id="PS51464">
    <property type="entry name" value="SIS"/>
    <property type="match status" value="2"/>
</dbReference>
<gene>
    <name evidence="3" type="ORF">CCALI_01817</name>
</gene>